<dbReference type="InterPro" id="IPR043504">
    <property type="entry name" value="Peptidase_S1_PA_chymotrypsin"/>
</dbReference>
<feature type="region of interest" description="Disordered" evidence="5">
    <location>
        <begin position="499"/>
        <end position="548"/>
    </location>
</feature>
<keyword evidence="2" id="KW-0378">Hydrolase</keyword>
<name>A0A835G610_SPOEX</name>
<dbReference type="PANTHER" id="PTHR24276:SF91">
    <property type="entry name" value="AT26814P-RELATED"/>
    <property type="match status" value="1"/>
</dbReference>
<dbReference type="GO" id="GO:0004252">
    <property type="term" value="F:serine-type endopeptidase activity"/>
    <property type="evidence" value="ECO:0007669"/>
    <property type="project" value="InterPro"/>
</dbReference>
<gene>
    <name evidence="8" type="ORF">HW555_011028</name>
</gene>
<dbReference type="InterPro" id="IPR001254">
    <property type="entry name" value="Trypsin_dom"/>
</dbReference>
<proteinExistence type="predicted"/>
<feature type="domain" description="Peptidase S1" evidence="7">
    <location>
        <begin position="216"/>
        <end position="454"/>
    </location>
</feature>
<evidence type="ECO:0000259" key="7">
    <source>
        <dbReference type="PROSITE" id="PS50240"/>
    </source>
</evidence>
<protein>
    <recommendedName>
        <fullName evidence="7">Peptidase S1 domain-containing protein</fullName>
    </recommendedName>
</protein>
<feature type="chain" id="PRO_5032381935" description="Peptidase S1 domain-containing protein" evidence="6">
    <location>
        <begin position="28"/>
        <end position="548"/>
    </location>
</feature>
<evidence type="ECO:0000256" key="3">
    <source>
        <dbReference type="ARBA" id="ARBA00022825"/>
    </source>
</evidence>
<organism evidence="8 9">
    <name type="scientific">Spodoptera exigua</name>
    <name type="common">Beet armyworm</name>
    <name type="synonym">Noctua fulgens</name>
    <dbReference type="NCBI Taxonomy" id="7107"/>
    <lineage>
        <taxon>Eukaryota</taxon>
        <taxon>Metazoa</taxon>
        <taxon>Ecdysozoa</taxon>
        <taxon>Arthropoda</taxon>
        <taxon>Hexapoda</taxon>
        <taxon>Insecta</taxon>
        <taxon>Pterygota</taxon>
        <taxon>Neoptera</taxon>
        <taxon>Endopterygota</taxon>
        <taxon>Lepidoptera</taxon>
        <taxon>Glossata</taxon>
        <taxon>Ditrysia</taxon>
        <taxon>Noctuoidea</taxon>
        <taxon>Noctuidae</taxon>
        <taxon>Amphipyrinae</taxon>
        <taxon>Spodoptera</taxon>
    </lineage>
</organism>
<keyword evidence="9" id="KW-1185">Reference proteome</keyword>
<reference evidence="8" key="1">
    <citation type="submission" date="2020-08" db="EMBL/GenBank/DDBJ databases">
        <title>Spodoptera exigua strain:BAW_Kor-Di-RS1 Genome sequencing and assembly.</title>
        <authorList>
            <person name="Kim J."/>
            <person name="Nam H.Y."/>
            <person name="Kwon M."/>
            <person name="Choi J.H."/>
            <person name="Cho S.R."/>
            <person name="Kim G.-H."/>
        </authorList>
    </citation>
    <scope>NUCLEOTIDE SEQUENCE</scope>
    <source>
        <strain evidence="8">BAW_Kor-Di-RS1</strain>
        <tissue evidence="8">Whole-body</tissue>
    </source>
</reference>
<dbReference type="InterPro" id="IPR050430">
    <property type="entry name" value="Peptidase_S1"/>
</dbReference>
<feature type="signal peptide" evidence="6">
    <location>
        <begin position="1"/>
        <end position="27"/>
    </location>
</feature>
<comment type="caution">
    <text evidence="8">The sequence shown here is derived from an EMBL/GenBank/DDBJ whole genome shotgun (WGS) entry which is preliminary data.</text>
</comment>
<keyword evidence="6" id="KW-0732">Signal</keyword>
<dbReference type="EMBL" id="JACKWZ010000303">
    <property type="protein sequence ID" value="KAF9409674.1"/>
    <property type="molecule type" value="Genomic_DNA"/>
</dbReference>
<dbReference type="InterPro" id="IPR009003">
    <property type="entry name" value="Peptidase_S1_PA"/>
</dbReference>
<dbReference type="SMART" id="SM00020">
    <property type="entry name" value="Tryp_SPc"/>
    <property type="match status" value="1"/>
</dbReference>
<evidence type="ECO:0000313" key="9">
    <source>
        <dbReference type="Proteomes" id="UP000648187"/>
    </source>
</evidence>
<dbReference type="Proteomes" id="UP000648187">
    <property type="component" value="Unassembled WGS sequence"/>
</dbReference>
<keyword evidence="3" id="KW-0720">Serine protease</keyword>
<dbReference type="GO" id="GO:0006508">
    <property type="term" value="P:proteolysis"/>
    <property type="evidence" value="ECO:0007669"/>
    <property type="project" value="UniProtKB-KW"/>
</dbReference>
<accession>A0A835G610</accession>
<sequence length="548" mass="62160">TTRALYVMRYFPLLTILVLCSDGTVTAEDIKDVPIEVLNVTVYDVSKKFVELFGGNDNKSRLKDLKEKLDHINHYVVDNNLVGEVLNNVTSETNLNETNFYQALMEKDHFSYLTANVSKNLILKLKEKMTRDDILKIIAKRASRKNLMKSARRMIKDPIPQHDTEKIINDVVDKLLAETPIDNHKTKENISVYWDPQKELEAKQSYHQNKQSGRRIYRGERTHIRHFPFMASVHLMGRFWCGAVIYWQDLCITSASCLQLLHNNRFFRENPRILQVRIGSNHSRIGGEMVDVLEVYFHPGYNPRTLKSNLAVIRLRRHIRFTSHAVTKYIAIDKHIHSPPPTAEVLLLGWGVTKVSQKLSYEPIFLQKKILPVYPNTFCRDVYGDKFMPETMFCAGTLTTGEGACDHDAGGPAILDGRLVGIISFGPTVCGFVDAPTVFTTIGAFTDWIETINETMPNYYTGAARTTTTTKSPLNEFLATYKVRFAGHRKTTYFPAITQDTSESVEEMEPSPPVETTTEHASETPPPSPLALREGEDSDGGWSIDLVV</sequence>
<evidence type="ECO:0000256" key="2">
    <source>
        <dbReference type="ARBA" id="ARBA00022801"/>
    </source>
</evidence>
<dbReference type="Pfam" id="PF00089">
    <property type="entry name" value="Trypsin"/>
    <property type="match status" value="1"/>
</dbReference>
<dbReference type="CDD" id="cd00190">
    <property type="entry name" value="Tryp_SPc"/>
    <property type="match status" value="1"/>
</dbReference>
<dbReference type="PROSITE" id="PS50240">
    <property type="entry name" value="TRYPSIN_DOM"/>
    <property type="match status" value="1"/>
</dbReference>
<dbReference type="SUPFAM" id="SSF50494">
    <property type="entry name" value="Trypsin-like serine proteases"/>
    <property type="match status" value="1"/>
</dbReference>
<dbReference type="Gene3D" id="2.40.10.10">
    <property type="entry name" value="Trypsin-like serine proteases"/>
    <property type="match status" value="1"/>
</dbReference>
<evidence type="ECO:0000256" key="6">
    <source>
        <dbReference type="SAM" id="SignalP"/>
    </source>
</evidence>
<evidence type="ECO:0000256" key="5">
    <source>
        <dbReference type="SAM" id="MobiDB-lite"/>
    </source>
</evidence>
<evidence type="ECO:0000313" key="8">
    <source>
        <dbReference type="EMBL" id="KAF9409674.1"/>
    </source>
</evidence>
<keyword evidence="1" id="KW-0645">Protease</keyword>
<dbReference type="AlphaFoldDB" id="A0A835G610"/>
<keyword evidence="4" id="KW-1015">Disulfide bond</keyword>
<dbReference type="PANTHER" id="PTHR24276">
    <property type="entry name" value="POLYSERASE-RELATED"/>
    <property type="match status" value="1"/>
</dbReference>
<evidence type="ECO:0000256" key="1">
    <source>
        <dbReference type="ARBA" id="ARBA00022670"/>
    </source>
</evidence>
<feature type="non-terminal residue" evidence="8">
    <location>
        <position position="1"/>
    </location>
</feature>
<evidence type="ECO:0000256" key="4">
    <source>
        <dbReference type="ARBA" id="ARBA00023157"/>
    </source>
</evidence>